<dbReference type="EMBL" id="JABXXO010000014">
    <property type="protein sequence ID" value="KAF7760904.1"/>
    <property type="molecule type" value="Genomic_DNA"/>
</dbReference>
<feature type="compositionally biased region" description="Basic and acidic residues" evidence="4">
    <location>
        <begin position="601"/>
        <end position="616"/>
    </location>
</feature>
<feature type="repeat" description="ANK" evidence="3">
    <location>
        <begin position="544"/>
        <end position="568"/>
    </location>
</feature>
<reference evidence="5 6" key="1">
    <citation type="journal article" name="Sci. Rep.">
        <title>Telomere-to-telomere assembled and centromere annotated genomes of the two main subspecies of the button mushroom Agaricus bisporus reveal especially polymorphic chromosome ends.</title>
        <authorList>
            <person name="Sonnenberg A.S.M."/>
            <person name="Sedaghat-Telgerd N."/>
            <person name="Lavrijssen B."/>
            <person name="Ohm R.A."/>
            <person name="Hendrickx P.M."/>
            <person name="Scholtmeijer K."/>
            <person name="Baars J.J.P."/>
            <person name="van Peer A."/>
        </authorList>
    </citation>
    <scope>NUCLEOTIDE SEQUENCE [LARGE SCALE GENOMIC DNA]</scope>
    <source>
        <strain evidence="5 6">H119_p4</strain>
    </source>
</reference>
<evidence type="ECO:0000313" key="6">
    <source>
        <dbReference type="Proteomes" id="UP000629468"/>
    </source>
</evidence>
<keyword evidence="1" id="KW-0677">Repeat</keyword>
<sequence>MSHSAEGLAFLTRLNALPDGPGVALDDVLGPSLADEQELRKLFAQDKANPRLDDPYVGLVDLFGPNTEATRKTRARVIDLSNEESLSGQYIMPLQDNQRRKDGDASMVADFDEFGKNWSIFTEGSLSQLINWNNVIAAGGSVLSALLPLSDKNKENKRTIRKYYHSAAFPASDVDLFLWGLTPDQAEKKIVEIYEAVRDSIPWDVTCIRTKHTISIHSQYPYRSVQIVLRLYRSPAEVLAGFDIDAPCCAYDGEHVWANPRAITAMIRQCNTVDVSRRSPSYEIRLEKYAKRGFEVYVPNLKREDVDPTIYERSIVKIQGLARLLVLEKLGNSDTRQNFLQTRNDLRGRPNALRRFGGKRKRNYQNDLKTVIGGLEMNDYDVASLHIPYGPGWDARKIEKLVYQTDLGMNSTFNPKNKGRRLHRHPAFFGTIEECMDDCCQHCPEPIDEDERNLQKQEDEIYVRGRIAFIEENPGRQSLSGSFNPIDDGEWSEQVYVRPIQKLFSAIASHDITLVRSLLAANKSDPKAPDNDTNGIDLQHRDHVGRTALHLAILVKAEEIAKLLVDEGCRMIARLVDGRTALHLAAQYGLEGLIEKMFEKSKQNQEDAEKKAKFDKDEDEEMKDESSAGPPDSTTDTDVRRSSEDDWSSDDKDGKEDDSMDVDGEGDGDGEEDYDNCDDDDEGEDGGESKPEKVDEPKEESPEDSDDDPDVLDVNAADWDQRFTPLCYAVLYGTSTTVSLLLRHKADPTIAADSSASIHDPDHVLPLFLTLIRPDEDTAATIAEILIEGGASSSAADPKLVTVLHKAVFAGKTKILDLFLRKDPGAQQALDFPIVEQGTSIFPVVSAVAKGGYAELLTLLAYGAKINPSSSDIAKAKLVSGTTDPRIWGYAHYRGRSDADYMKRTIETAICQGEYSIDLLLEVGADANVGTSDTLHDPTKKQSILDWVVHALEVELPEALGELEKQGITLENNEEEVNVAPKKFESWKEYLEDYQRRCSSVLEKIKMDNQKIFKTDLLMNLKKRQAYLQHVRGVLELAGAKTWKDIKEANGDSEEDQTPLPVHPAHANESNQVQQKYRYLSSNTWRRLPVPEVQYDHYDELFEAAFKGDDANIERLCTIGAHSNAAPLRVTVETRLDDNKFGPTPLYAAIVGKRWATAKLIIGIAAAQYRDENAEDKDKLKAALFDLVDGQEFDDGGDDGGSCHSEETADPRQRQSKFIDIAKKISLRTDAHPSLLVNAGVDYTIGDENHRSTLLAKAVKENDFNAFVHLFDIQESVDKKVCDEHGPLSEFILGADNPKFLDELIRRMGVGIDVETARKTTGDVQPIASNDQNRLYLGLNIHGQKRADLARKGDPNASQNEIKHLPLVWRAVAQGAKSILEYLSSDKPLLAYKYFATNGDGDKAEWLRHSKSLESSLTELLGWRVTSLGESPLTMATAHRQVEVLPVLFTKAPKLMGSALHQKIKFYGFNALLMAASRCLSWGLTTKENVECWKSMFDFLLKKGASPLETDTINGWNIYHWLCYNKANVIVEYLLERLPQDVNEELLARKSKGKLTTPLHVAVKSGSINLVKTILAFTKDGLLVRDALGFMPLHHAIRCGFALITEEILKVIPTEGLYIENGVGKTPLEDAQKRAMKPTIVSVTQPSIQILSGARDILFQDDIEKLEKESRKVMTTLDRLISSSTVGKGSSLANAFEKFVSATEGRLAKIKAQNQETHDDNITNSSQNQLAADRIDSQGDHIETLTMLEKAISNDDMKRTLVHLRDVQRSVASTLEGNPGEESAARMKDEFEEEEKHKEKAELFAFDSFTVPNDS</sequence>
<feature type="compositionally biased region" description="Basic and acidic residues" evidence="4">
    <location>
        <begin position="637"/>
        <end position="657"/>
    </location>
</feature>
<feature type="region of interest" description="Disordered" evidence="4">
    <location>
        <begin position="1772"/>
        <end position="1798"/>
    </location>
</feature>
<protein>
    <recommendedName>
        <fullName evidence="7">Ankyrin repeat protein</fullName>
    </recommendedName>
</protein>
<feature type="compositionally biased region" description="Basic and acidic residues" evidence="4">
    <location>
        <begin position="1783"/>
        <end position="1798"/>
    </location>
</feature>
<dbReference type="Pfam" id="PF12796">
    <property type="entry name" value="Ank_2"/>
    <property type="match status" value="2"/>
</dbReference>
<feature type="compositionally biased region" description="Basic and acidic residues" evidence="4">
    <location>
        <begin position="687"/>
        <end position="700"/>
    </location>
</feature>
<proteinExistence type="predicted"/>
<dbReference type="PANTHER" id="PTHR24198:SF165">
    <property type="entry name" value="ANKYRIN REPEAT-CONTAINING PROTEIN-RELATED"/>
    <property type="match status" value="1"/>
</dbReference>
<evidence type="ECO:0000256" key="2">
    <source>
        <dbReference type="ARBA" id="ARBA00023043"/>
    </source>
</evidence>
<dbReference type="SMART" id="SM00248">
    <property type="entry name" value="ANK"/>
    <property type="match status" value="11"/>
</dbReference>
<evidence type="ECO:0000313" key="5">
    <source>
        <dbReference type="EMBL" id="KAF7760904.1"/>
    </source>
</evidence>
<dbReference type="PANTHER" id="PTHR24198">
    <property type="entry name" value="ANKYRIN REPEAT AND PROTEIN KINASE DOMAIN-CONTAINING PROTEIN"/>
    <property type="match status" value="1"/>
</dbReference>
<feature type="compositionally biased region" description="Acidic residues" evidence="4">
    <location>
        <begin position="658"/>
        <end position="686"/>
    </location>
</feature>
<keyword evidence="2 3" id="KW-0040">ANK repeat</keyword>
<evidence type="ECO:0000256" key="4">
    <source>
        <dbReference type="SAM" id="MobiDB-lite"/>
    </source>
</evidence>
<dbReference type="SUPFAM" id="SSF48403">
    <property type="entry name" value="Ankyrin repeat"/>
    <property type="match status" value="2"/>
</dbReference>
<evidence type="ECO:0000256" key="3">
    <source>
        <dbReference type="PROSITE-ProRule" id="PRU00023"/>
    </source>
</evidence>
<gene>
    <name evidence="5" type="ORF">Agabi119p4_10313</name>
</gene>
<organism evidence="5 6">
    <name type="scientific">Agaricus bisporus var. burnettii</name>
    <dbReference type="NCBI Taxonomy" id="192524"/>
    <lineage>
        <taxon>Eukaryota</taxon>
        <taxon>Fungi</taxon>
        <taxon>Dikarya</taxon>
        <taxon>Basidiomycota</taxon>
        <taxon>Agaricomycotina</taxon>
        <taxon>Agaricomycetes</taxon>
        <taxon>Agaricomycetidae</taxon>
        <taxon>Agaricales</taxon>
        <taxon>Agaricineae</taxon>
        <taxon>Agaricaceae</taxon>
        <taxon>Agaricus</taxon>
    </lineage>
</organism>
<dbReference type="PROSITE" id="PS50297">
    <property type="entry name" value="ANK_REP_REGION"/>
    <property type="match status" value="1"/>
</dbReference>
<accession>A0A8H7C1B3</accession>
<feature type="region of interest" description="Disordered" evidence="4">
    <location>
        <begin position="601"/>
        <end position="713"/>
    </location>
</feature>
<dbReference type="PROSITE" id="PS50088">
    <property type="entry name" value="ANK_REPEAT"/>
    <property type="match status" value="1"/>
</dbReference>
<dbReference type="InterPro" id="IPR002110">
    <property type="entry name" value="Ankyrin_rpt"/>
</dbReference>
<comment type="caution">
    <text evidence="5">The sequence shown here is derived from an EMBL/GenBank/DDBJ whole genome shotgun (WGS) entry which is preliminary data.</text>
</comment>
<evidence type="ECO:0000256" key="1">
    <source>
        <dbReference type="ARBA" id="ARBA00022737"/>
    </source>
</evidence>
<name>A0A8H7C1B3_AGABI</name>
<dbReference type="InterPro" id="IPR036770">
    <property type="entry name" value="Ankyrin_rpt-contain_sf"/>
</dbReference>
<dbReference type="Proteomes" id="UP000629468">
    <property type="component" value="Unassembled WGS sequence"/>
</dbReference>
<dbReference type="Gene3D" id="1.25.40.20">
    <property type="entry name" value="Ankyrin repeat-containing domain"/>
    <property type="match status" value="4"/>
</dbReference>
<feature type="compositionally biased region" description="Acidic residues" evidence="4">
    <location>
        <begin position="701"/>
        <end position="711"/>
    </location>
</feature>
<evidence type="ECO:0008006" key="7">
    <source>
        <dbReference type="Google" id="ProtNLM"/>
    </source>
</evidence>